<dbReference type="SUPFAM" id="SSF52096">
    <property type="entry name" value="ClpP/crotonase"/>
    <property type="match status" value="1"/>
</dbReference>
<proteinExistence type="inferred from homology"/>
<dbReference type="GO" id="GO:0016829">
    <property type="term" value="F:lyase activity"/>
    <property type="evidence" value="ECO:0007669"/>
    <property type="project" value="UniProtKB-KW"/>
</dbReference>
<dbReference type="InterPro" id="IPR018376">
    <property type="entry name" value="Enoyl-CoA_hyd/isom_CS"/>
</dbReference>
<dbReference type="EMBL" id="JBHSWV010000413">
    <property type="protein sequence ID" value="MFC6767653.1"/>
    <property type="molecule type" value="Genomic_DNA"/>
</dbReference>
<evidence type="ECO:0000313" key="5">
    <source>
        <dbReference type="Proteomes" id="UP001596383"/>
    </source>
</evidence>
<comment type="caution">
    <text evidence="4">The sequence shown here is derived from an EMBL/GenBank/DDBJ whole genome shotgun (WGS) entry which is preliminary data.</text>
</comment>
<dbReference type="Gene3D" id="3.90.226.10">
    <property type="entry name" value="2-enoyl-CoA Hydratase, Chain A, domain 1"/>
    <property type="match status" value="1"/>
</dbReference>
<dbReference type="InterPro" id="IPR001753">
    <property type="entry name" value="Enoyl-CoA_hydra/iso"/>
</dbReference>
<reference evidence="4 5" key="1">
    <citation type="journal article" date="2019" name="Int. J. Syst. Evol. Microbiol.">
        <title>The Global Catalogue of Microorganisms (GCM) 10K type strain sequencing project: providing services to taxonomists for standard genome sequencing and annotation.</title>
        <authorList>
            <consortium name="The Broad Institute Genomics Platform"/>
            <consortium name="The Broad Institute Genome Sequencing Center for Infectious Disease"/>
            <person name="Wu L."/>
            <person name="Ma J."/>
        </authorList>
    </citation>
    <scope>NUCLEOTIDE SEQUENCE [LARGE SCALE GENOMIC DNA]</scope>
    <source>
        <strain evidence="4 5">LMG 29247</strain>
    </source>
</reference>
<dbReference type="CDD" id="cd06558">
    <property type="entry name" value="crotonase-like"/>
    <property type="match status" value="1"/>
</dbReference>
<dbReference type="RefSeq" id="WP_273740516.1">
    <property type="nucleotide sequence ID" value="NZ_JAQIVI010000413.1"/>
</dbReference>
<evidence type="ECO:0000256" key="1">
    <source>
        <dbReference type="ARBA" id="ARBA00005254"/>
    </source>
</evidence>
<dbReference type="Proteomes" id="UP001596383">
    <property type="component" value="Unassembled WGS sequence"/>
</dbReference>
<name>A0ABD5SRD6_9EURY</name>
<keyword evidence="5" id="KW-1185">Reference proteome</keyword>
<evidence type="ECO:0000313" key="4">
    <source>
        <dbReference type="EMBL" id="MFC6767653.1"/>
    </source>
</evidence>
<accession>A0ABD5SRD6</accession>
<sequence length="264" mass="28220">MSDDVVTATVTEGVGRMRIERPESLNAFTPRVLEELHDAIRSFEADDDVRAILFTAAGDRAFCAGVDLGDEGGLSESTPEALDTVHRAQRVLKALRRAPLPVVGGVNGYAMGAGMDLALGCDIRVVRADAELSQSYVNVGLSPGDGGAYMLPRLVGEEVAKDLIFSGRRISGTEAKELGIASTVVDGDAERTREVAFDRARELADGPTVALGNAKQLVNEAHDINMETGLEHAIEALGECRETDDHAEAIAAFDEKREPEFRGE</sequence>
<dbReference type="InterPro" id="IPR014748">
    <property type="entry name" value="Enoyl-CoA_hydra_C"/>
</dbReference>
<dbReference type="PROSITE" id="PS00166">
    <property type="entry name" value="ENOYL_COA_HYDRATASE"/>
    <property type="match status" value="1"/>
</dbReference>
<keyword evidence="2" id="KW-0456">Lyase</keyword>
<dbReference type="AlphaFoldDB" id="A0ABD5SRD6"/>
<protein>
    <submittedName>
        <fullName evidence="4">Enoyl-CoA hydratase/isomerase family protein</fullName>
    </submittedName>
</protein>
<dbReference type="PANTHER" id="PTHR11941:SF54">
    <property type="entry name" value="ENOYL-COA HYDRATASE, MITOCHONDRIAL"/>
    <property type="match status" value="1"/>
</dbReference>
<evidence type="ECO:0000256" key="2">
    <source>
        <dbReference type="ARBA" id="ARBA00023239"/>
    </source>
</evidence>
<organism evidence="4 5">
    <name type="scientific">Natrinema soli</name>
    <dbReference type="NCBI Taxonomy" id="1930624"/>
    <lineage>
        <taxon>Archaea</taxon>
        <taxon>Methanobacteriati</taxon>
        <taxon>Methanobacteriota</taxon>
        <taxon>Stenosarchaea group</taxon>
        <taxon>Halobacteria</taxon>
        <taxon>Halobacteriales</taxon>
        <taxon>Natrialbaceae</taxon>
        <taxon>Natrinema</taxon>
    </lineage>
</organism>
<dbReference type="InterPro" id="IPR029045">
    <property type="entry name" value="ClpP/crotonase-like_dom_sf"/>
</dbReference>
<dbReference type="Gene3D" id="1.10.12.10">
    <property type="entry name" value="Lyase 2-enoyl-coa Hydratase, Chain A, domain 2"/>
    <property type="match status" value="1"/>
</dbReference>
<dbReference type="PANTHER" id="PTHR11941">
    <property type="entry name" value="ENOYL-COA HYDRATASE-RELATED"/>
    <property type="match status" value="1"/>
</dbReference>
<dbReference type="Pfam" id="PF00378">
    <property type="entry name" value="ECH_1"/>
    <property type="match status" value="1"/>
</dbReference>
<gene>
    <name evidence="4" type="ORF">ACFQE6_22480</name>
</gene>
<evidence type="ECO:0000256" key="3">
    <source>
        <dbReference type="RuleBase" id="RU003707"/>
    </source>
</evidence>
<comment type="similarity">
    <text evidence="1 3">Belongs to the enoyl-CoA hydratase/isomerase family.</text>
</comment>